<dbReference type="Proteomes" id="UP000190814">
    <property type="component" value="Unassembled WGS sequence"/>
</dbReference>
<reference evidence="2 3" key="1">
    <citation type="submission" date="2017-02" db="EMBL/GenBank/DDBJ databases">
        <authorList>
            <person name="Peterson S.W."/>
        </authorList>
    </citation>
    <scope>NUCLEOTIDE SEQUENCE [LARGE SCALE GENOMIC DNA]</scope>
    <source>
        <strain evidence="2 3">ATCC 35992</strain>
    </source>
</reference>
<evidence type="ECO:0000259" key="1">
    <source>
        <dbReference type="PROSITE" id="PS51186"/>
    </source>
</evidence>
<keyword evidence="2" id="KW-0687">Ribonucleoprotein</keyword>
<protein>
    <submittedName>
        <fullName evidence="2">Ribosomal protein S18 acetylase RimI</fullName>
    </submittedName>
</protein>
<dbReference type="STRING" id="39495.SAMN02745111_00931"/>
<dbReference type="InterPro" id="IPR039143">
    <property type="entry name" value="GNPNAT1-like"/>
</dbReference>
<gene>
    <name evidence="2" type="ORF">SAMN02745111_00931</name>
</gene>
<organism evidence="2 3">
    <name type="scientific">Eubacterium uniforme</name>
    <dbReference type="NCBI Taxonomy" id="39495"/>
    <lineage>
        <taxon>Bacteria</taxon>
        <taxon>Bacillati</taxon>
        <taxon>Bacillota</taxon>
        <taxon>Clostridia</taxon>
        <taxon>Eubacteriales</taxon>
        <taxon>Eubacteriaceae</taxon>
        <taxon>Eubacterium</taxon>
    </lineage>
</organism>
<evidence type="ECO:0000313" key="3">
    <source>
        <dbReference type="Proteomes" id="UP000190814"/>
    </source>
</evidence>
<dbReference type="RefSeq" id="WP_078765808.1">
    <property type="nucleotide sequence ID" value="NZ_FUXZ01000005.1"/>
</dbReference>
<dbReference type="EMBL" id="FUXZ01000005">
    <property type="protein sequence ID" value="SKA64233.1"/>
    <property type="molecule type" value="Genomic_DNA"/>
</dbReference>
<dbReference type="Gene3D" id="3.40.630.30">
    <property type="match status" value="1"/>
</dbReference>
<dbReference type="PANTHER" id="PTHR13355:SF15">
    <property type="entry name" value="GCN5-RELATED N-ACETYLTRANSFERASE 3, CHLOROPLASTIC"/>
    <property type="match status" value="1"/>
</dbReference>
<dbReference type="Pfam" id="PF00583">
    <property type="entry name" value="Acetyltransf_1"/>
    <property type="match status" value="1"/>
</dbReference>
<dbReference type="SUPFAM" id="SSF55729">
    <property type="entry name" value="Acyl-CoA N-acyltransferases (Nat)"/>
    <property type="match status" value="1"/>
</dbReference>
<dbReference type="InterPro" id="IPR000182">
    <property type="entry name" value="GNAT_dom"/>
</dbReference>
<dbReference type="CDD" id="cd04301">
    <property type="entry name" value="NAT_SF"/>
    <property type="match status" value="1"/>
</dbReference>
<feature type="domain" description="N-acetyltransferase" evidence="1">
    <location>
        <begin position="2"/>
        <end position="152"/>
    </location>
</feature>
<dbReference type="AlphaFoldDB" id="A0A1T4VH32"/>
<keyword evidence="3" id="KW-1185">Reference proteome</keyword>
<keyword evidence="2" id="KW-0689">Ribosomal protein</keyword>
<dbReference type="GO" id="GO:0008080">
    <property type="term" value="F:N-acetyltransferase activity"/>
    <property type="evidence" value="ECO:0007669"/>
    <property type="project" value="TreeGrafter"/>
</dbReference>
<dbReference type="PANTHER" id="PTHR13355">
    <property type="entry name" value="GLUCOSAMINE 6-PHOSPHATE N-ACETYLTRANSFERASE"/>
    <property type="match status" value="1"/>
</dbReference>
<sequence>MINIRLATSDDIDELMSSRLEMLKVVNNLSEDYEYSDVMVNESYDYFLNGDHITVLAYDDDTVIGCASMSFIRVMPAFNHPTGKRAHLMNVYTRSEYRRQGIARKMVDLLIEESWKAGTTEISLDATESGRPLYESMGFADSTECMVLTREV</sequence>
<dbReference type="GO" id="GO:0005840">
    <property type="term" value="C:ribosome"/>
    <property type="evidence" value="ECO:0007669"/>
    <property type="project" value="UniProtKB-KW"/>
</dbReference>
<proteinExistence type="predicted"/>
<dbReference type="InterPro" id="IPR016181">
    <property type="entry name" value="Acyl_CoA_acyltransferase"/>
</dbReference>
<accession>A0A1T4VH32</accession>
<dbReference type="PROSITE" id="PS51186">
    <property type="entry name" value="GNAT"/>
    <property type="match status" value="1"/>
</dbReference>
<evidence type="ECO:0000313" key="2">
    <source>
        <dbReference type="EMBL" id="SKA64233.1"/>
    </source>
</evidence>
<name>A0A1T4VH32_9FIRM</name>